<dbReference type="InterPro" id="IPR013655">
    <property type="entry name" value="PAS_fold_3"/>
</dbReference>
<proteinExistence type="predicted"/>
<evidence type="ECO:0000256" key="1">
    <source>
        <dbReference type="ARBA" id="ARBA00013081"/>
    </source>
</evidence>
<evidence type="ECO:0000256" key="5">
    <source>
        <dbReference type="ARBA" id="ARBA00022741"/>
    </source>
</evidence>
<dbReference type="Pfam" id="PF13581">
    <property type="entry name" value="HATPase_c_2"/>
    <property type="match status" value="1"/>
</dbReference>
<dbReference type="InterPro" id="IPR035965">
    <property type="entry name" value="PAS-like_dom_sf"/>
</dbReference>
<dbReference type="InterPro" id="IPR000700">
    <property type="entry name" value="PAS-assoc_C"/>
</dbReference>
<dbReference type="Pfam" id="PF08447">
    <property type="entry name" value="PAS_3"/>
    <property type="match status" value="1"/>
</dbReference>
<dbReference type="InterPro" id="IPR013656">
    <property type="entry name" value="PAS_4"/>
</dbReference>
<dbReference type="Pfam" id="PF13185">
    <property type="entry name" value="GAF_2"/>
    <property type="match status" value="1"/>
</dbReference>
<evidence type="ECO:0000256" key="2">
    <source>
        <dbReference type="ARBA" id="ARBA00022553"/>
    </source>
</evidence>
<dbReference type="InterPro" id="IPR036457">
    <property type="entry name" value="PPM-type-like_dom_sf"/>
</dbReference>
<dbReference type="InterPro" id="IPR000014">
    <property type="entry name" value="PAS"/>
</dbReference>
<feature type="domain" description="PAC" evidence="17">
    <location>
        <begin position="270"/>
        <end position="322"/>
    </location>
</feature>
<dbReference type="Gene3D" id="3.30.450.20">
    <property type="entry name" value="PAS domain"/>
    <property type="match status" value="2"/>
</dbReference>
<dbReference type="Gene3D" id="2.10.70.100">
    <property type="match status" value="1"/>
</dbReference>
<evidence type="ECO:0000256" key="3">
    <source>
        <dbReference type="ARBA" id="ARBA00022679"/>
    </source>
</evidence>
<evidence type="ECO:0000256" key="11">
    <source>
        <dbReference type="ARBA" id="ARBA00023211"/>
    </source>
</evidence>
<keyword evidence="5" id="KW-0547">Nucleotide-binding</keyword>
<evidence type="ECO:0000256" key="6">
    <source>
        <dbReference type="ARBA" id="ARBA00022777"/>
    </source>
</evidence>
<dbReference type="SMART" id="SM00065">
    <property type="entry name" value="GAF"/>
    <property type="match status" value="1"/>
</dbReference>
<dbReference type="GO" id="GO:0005524">
    <property type="term" value="F:ATP binding"/>
    <property type="evidence" value="ECO:0007669"/>
    <property type="project" value="UniProtKB-KW"/>
</dbReference>
<keyword evidence="7" id="KW-0378">Hydrolase</keyword>
<dbReference type="Pfam" id="PF08448">
    <property type="entry name" value="PAS_4"/>
    <property type="match status" value="1"/>
</dbReference>
<dbReference type="EC" id="3.1.3.16" evidence="1"/>
<dbReference type="SUPFAM" id="SSF55785">
    <property type="entry name" value="PYP-like sensor domain (PAS domain)"/>
    <property type="match status" value="2"/>
</dbReference>
<keyword evidence="10" id="KW-0904">Protein phosphatase</keyword>
<evidence type="ECO:0000256" key="9">
    <source>
        <dbReference type="ARBA" id="ARBA00022842"/>
    </source>
</evidence>
<keyword evidence="19" id="KW-1185">Reference proteome</keyword>
<feature type="region of interest" description="Disordered" evidence="16">
    <location>
        <begin position="1"/>
        <end position="27"/>
    </location>
</feature>
<dbReference type="CDD" id="cd16936">
    <property type="entry name" value="HATPase_RsbW-like"/>
    <property type="match status" value="1"/>
</dbReference>
<protein>
    <recommendedName>
        <fullName evidence="1">protein-serine/threonine phosphatase</fullName>
        <ecNumber evidence="1">3.1.3.16</ecNumber>
    </recommendedName>
    <alternativeName>
        <fullName evidence="15">Protein-serine/threonine phosphatase</fullName>
    </alternativeName>
    <alternativeName>
        <fullName evidence="14">Serine/threonine-protein kinase</fullName>
    </alternativeName>
</protein>
<keyword evidence="8" id="KW-0067">ATP-binding</keyword>
<dbReference type="InterPro" id="IPR003594">
    <property type="entry name" value="HATPase_dom"/>
</dbReference>
<dbReference type="Gene3D" id="3.60.40.10">
    <property type="entry name" value="PPM-type phosphatase domain"/>
    <property type="match status" value="1"/>
</dbReference>
<dbReference type="NCBIfam" id="TIGR00229">
    <property type="entry name" value="sensory_box"/>
    <property type="match status" value="1"/>
</dbReference>
<keyword evidence="6" id="KW-0418">Kinase</keyword>
<dbReference type="InterPro" id="IPR029016">
    <property type="entry name" value="GAF-like_dom_sf"/>
</dbReference>
<comment type="catalytic activity">
    <reaction evidence="12">
        <text>O-phospho-L-seryl-[protein] + H2O = L-seryl-[protein] + phosphate</text>
        <dbReference type="Rhea" id="RHEA:20629"/>
        <dbReference type="Rhea" id="RHEA-COMP:9863"/>
        <dbReference type="Rhea" id="RHEA-COMP:11604"/>
        <dbReference type="ChEBI" id="CHEBI:15377"/>
        <dbReference type="ChEBI" id="CHEBI:29999"/>
        <dbReference type="ChEBI" id="CHEBI:43474"/>
        <dbReference type="ChEBI" id="CHEBI:83421"/>
        <dbReference type="EC" id="3.1.3.16"/>
    </reaction>
</comment>
<dbReference type="CDD" id="cd00130">
    <property type="entry name" value="PAS"/>
    <property type="match status" value="2"/>
</dbReference>
<evidence type="ECO:0000313" key="18">
    <source>
        <dbReference type="EMBL" id="MBB5133479.1"/>
    </source>
</evidence>
<organism evidence="18 19">
    <name type="scientific">Thermocatellispora tengchongensis</name>
    <dbReference type="NCBI Taxonomy" id="1073253"/>
    <lineage>
        <taxon>Bacteria</taxon>
        <taxon>Bacillati</taxon>
        <taxon>Actinomycetota</taxon>
        <taxon>Actinomycetes</taxon>
        <taxon>Streptosporangiales</taxon>
        <taxon>Streptosporangiaceae</taxon>
        <taxon>Thermocatellispora</taxon>
    </lineage>
</organism>
<dbReference type="FunFam" id="3.60.40.10:FF:000005">
    <property type="entry name" value="Serine/threonine protein phosphatase"/>
    <property type="match status" value="1"/>
</dbReference>
<evidence type="ECO:0000256" key="12">
    <source>
        <dbReference type="ARBA" id="ARBA00047761"/>
    </source>
</evidence>
<keyword evidence="9" id="KW-0460">Magnesium</keyword>
<dbReference type="EMBL" id="JACHGN010000006">
    <property type="protein sequence ID" value="MBB5133479.1"/>
    <property type="molecule type" value="Genomic_DNA"/>
</dbReference>
<name>A0A840P3B9_9ACTN</name>
<dbReference type="Gene3D" id="3.30.450.40">
    <property type="match status" value="2"/>
</dbReference>
<comment type="function">
    <text evidence="13">Primarily acts as an independent SigF regulator that is sensitive to the osmosensory signal, mediating the cross talk of PknD with the SigF regulon. Possesses both phosphatase and kinase activities. The kinase domain functions as a classic anti-sigma factor-like kinase to phosphorylate the anti-anti-sigma factor domain at the canonical regulatory site, and the phosphatase domain antagonizes this activity.</text>
</comment>
<evidence type="ECO:0000256" key="13">
    <source>
        <dbReference type="ARBA" id="ARBA00056274"/>
    </source>
</evidence>
<evidence type="ECO:0000256" key="14">
    <source>
        <dbReference type="ARBA" id="ARBA00075117"/>
    </source>
</evidence>
<dbReference type="PANTHER" id="PTHR43156">
    <property type="entry name" value="STAGE II SPORULATION PROTEIN E-RELATED"/>
    <property type="match status" value="1"/>
</dbReference>
<dbReference type="PROSITE" id="PS50113">
    <property type="entry name" value="PAC"/>
    <property type="match status" value="1"/>
</dbReference>
<dbReference type="Proteomes" id="UP000578449">
    <property type="component" value="Unassembled WGS sequence"/>
</dbReference>
<keyword evidence="11" id="KW-0464">Manganese</keyword>
<dbReference type="SMART" id="SM00091">
    <property type="entry name" value="PAS"/>
    <property type="match status" value="2"/>
</dbReference>
<dbReference type="PANTHER" id="PTHR43156:SF2">
    <property type="entry name" value="STAGE II SPORULATION PROTEIN E"/>
    <property type="match status" value="1"/>
</dbReference>
<dbReference type="InterPro" id="IPR001610">
    <property type="entry name" value="PAC"/>
</dbReference>
<sequence length="969" mass="104676">MARNGPTAADPGGAAWAGVTGAGSSGEDERLRLLTRASADLSDIEVLEYALDQAVAGLHALGGMVHWAGPVGSSEPRLVASSGLPPAELQAWGETREVIVRALRDGVTVCAPVTRGAVPRPVAGTRAGGVLAARLTAVPLPGPGTPLGVLSVLSDGTAEPSRCQRAFLHTLAGWLSQRLTKPSGTGRPWWQERPAGAQLRQALKAIKIGSWDWNIRTGEVCWDEAALTVLGIDPATGPHTVDTWVELIHPEDHPRVMAATEHAIRTRGLYEVEFRARRPDGTTGWVQERGRLVLDENGEPIRMIGTVWDTTESRAARESVSRALRYMSDAFLAVDREWRVIFVNLDAQRLLGGADPHGRVLWELPAAQVPELREACLRAASERTPASFDAQWPTDGRWYHIRLVPVPDGLTLYLADVTERRMREAEREAAERAAAERAAWLQELTRAFGEAVTAREVVAIVAEWVLPAFGARGLAILTLDDDRLHVAGSSGYGPGSLDEFEGRELAAGSPLADAIRSRLPIFIGSRAEYRRRYPHSAYPVGIGGMRAWALLPLIVPGRAMGACMIAFHRPHRFTSDERTLLTALSGLVAQALSRARMYDTEHNRAQELQRLLLPRDLPSLSGVTAAARYLPAGTTPVGGDWYDIIPLSSERVALVIGDVMGHGLAEAATMGRLRTAVRTLAELDLPPDELLAHLNDLVNDLGDDFYVTCLYAVYDPTSGECAMVSAGHPPPLLVHPDGTVQALDLAPDPPLGAAEPPLSMVELELPEGSVLALYTDGLVESSARDVDAGTAELARRLAGVPPVPRELDRLCASVTEAMLPEPHRIADDAALLLTRAQRLPPECVACWPLPEAPIAAREAREHVREQLADWHLEDLVMTTELVASELVGNVIRHARGPIRLRLLRGRSLVCEVSDGSQTTPRIRRAAETDEGGRGLQLVAALSQRWGTRFTADGKSIWAEQPLPGPVAAL</sequence>
<keyword evidence="3" id="KW-0808">Transferase</keyword>
<evidence type="ECO:0000256" key="16">
    <source>
        <dbReference type="SAM" id="MobiDB-lite"/>
    </source>
</evidence>
<gene>
    <name evidence="18" type="ORF">HNP84_003205</name>
</gene>
<accession>A0A840P3B9</accession>
<dbReference type="GO" id="GO:0004722">
    <property type="term" value="F:protein serine/threonine phosphatase activity"/>
    <property type="evidence" value="ECO:0007669"/>
    <property type="project" value="UniProtKB-EC"/>
</dbReference>
<reference evidence="18 19" key="1">
    <citation type="submission" date="2020-08" db="EMBL/GenBank/DDBJ databases">
        <title>Genomic Encyclopedia of Type Strains, Phase IV (KMG-IV): sequencing the most valuable type-strain genomes for metagenomic binning, comparative biology and taxonomic classification.</title>
        <authorList>
            <person name="Goeker M."/>
        </authorList>
    </citation>
    <scope>NUCLEOTIDE SEQUENCE [LARGE SCALE GENOMIC DNA]</scope>
    <source>
        <strain evidence="18 19">DSM 45615</strain>
    </source>
</reference>
<dbReference type="SUPFAM" id="SSF81606">
    <property type="entry name" value="PP2C-like"/>
    <property type="match status" value="1"/>
</dbReference>
<dbReference type="InterPro" id="IPR052016">
    <property type="entry name" value="Bact_Sigma-Reg"/>
</dbReference>
<dbReference type="Pfam" id="PF07228">
    <property type="entry name" value="SpoIIE"/>
    <property type="match status" value="1"/>
</dbReference>
<dbReference type="SMART" id="SM00331">
    <property type="entry name" value="PP2C_SIG"/>
    <property type="match status" value="1"/>
</dbReference>
<evidence type="ECO:0000256" key="8">
    <source>
        <dbReference type="ARBA" id="ARBA00022840"/>
    </source>
</evidence>
<dbReference type="AlphaFoldDB" id="A0A840P3B9"/>
<dbReference type="InterPro" id="IPR036890">
    <property type="entry name" value="HATPase_C_sf"/>
</dbReference>
<evidence type="ECO:0000259" key="17">
    <source>
        <dbReference type="PROSITE" id="PS50113"/>
    </source>
</evidence>
<dbReference type="SUPFAM" id="SSF55781">
    <property type="entry name" value="GAF domain-like"/>
    <property type="match status" value="1"/>
</dbReference>
<evidence type="ECO:0000256" key="15">
    <source>
        <dbReference type="ARBA" id="ARBA00081350"/>
    </source>
</evidence>
<dbReference type="Gene3D" id="3.30.565.10">
    <property type="entry name" value="Histidine kinase-like ATPase, C-terminal domain"/>
    <property type="match status" value="1"/>
</dbReference>
<dbReference type="SMART" id="SM00086">
    <property type="entry name" value="PAC"/>
    <property type="match status" value="2"/>
</dbReference>
<dbReference type="InterPro" id="IPR003018">
    <property type="entry name" value="GAF"/>
</dbReference>
<keyword evidence="2" id="KW-0597">Phosphoprotein</keyword>
<evidence type="ECO:0000313" key="19">
    <source>
        <dbReference type="Proteomes" id="UP000578449"/>
    </source>
</evidence>
<evidence type="ECO:0000256" key="4">
    <source>
        <dbReference type="ARBA" id="ARBA00022723"/>
    </source>
</evidence>
<evidence type="ECO:0000256" key="7">
    <source>
        <dbReference type="ARBA" id="ARBA00022801"/>
    </source>
</evidence>
<dbReference type="GO" id="GO:0046872">
    <property type="term" value="F:metal ion binding"/>
    <property type="evidence" value="ECO:0007669"/>
    <property type="project" value="UniProtKB-KW"/>
</dbReference>
<comment type="caution">
    <text evidence="18">The sequence shown here is derived from an EMBL/GenBank/DDBJ whole genome shotgun (WGS) entry which is preliminary data.</text>
</comment>
<dbReference type="RefSeq" id="WP_221336316.1">
    <property type="nucleotide sequence ID" value="NZ_BAABIX010000001.1"/>
</dbReference>
<keyword evidence="4" id="KW-0479">Metal-binding</keyword>
<evidence type="ECO:0000256" key="10">
    <source>
        <dbReference type="ARBA" id="ARBA00022912"/>
    </source>
</evidence>
<dbReference type="FunFam" id="3.30.565.10:FF:000028">
    <property type="entry name" value="PAS sensor protein"/>
    <property type="match status" value="1"/>
</dbReference>
<dbReference type="GO" id="GO:0016301">
    <property type="term" value="F:kinase activity"/>
    <property type="evidence" value="ECO:0007669"/>
    <property type="project" value="UniProtKB-KW"/>
</dbReference>
<dbReference type="InterPro" id="IPR001932">
    <property type="entry name" value="PPM-type_phosphatase-like_dom"/>
</dbReference>